<evidence type="ECO:0000259" key="1">
    <source>
        <dbReference type="PROSITE" id="PS51464"/>
    </source>
</evidence>
<dbReference type="PANTHER" id="PTHR32502">
    <property type="entry name" value="N-ACETYLGALACTOSAMINE PERMEASE II COMPONENT-RELATED"/>
    <property type="match status" value="1"/>
</dbReference>
<proteinExistence type="predicted"/>
<dbReference type="Gene3D" id="3.40.50.10490">
    <property type="entry name" value="Glucose-6-phosphate isomerase like protein, domain 1"/>
    <property type="match status" value="2"/>
</dbReference>
<dbReference type="STRING" id="192903.SAMN04488513_11420"/>
<dbReference type="PANTHER" id="PTHR32502:SF3">
    <property type="entry name" value="D-GALACTOSAMINE-6-PHOSPHATE DEAMINASE AGAS-RELATED"/>
    <property type="match status" value="1"/>
</dbReference>
<dbReference type="PROSITE" id="PS51464">
    <property type="entry name" value="SIS"/>
    <property type="match status" value="1"/>
</dbReference>
<dbReference type="Proteomes" id="UP000184543">
    <property type="component" value="Unassembled WGS sequence"/>
</dbReference>
<dbReference type="AlphaFoldDB" id="A0A1M6NM03"/>
<dbReference type="GO" id="GO:0097367">
    <property type="term" value="F:carbohydrate derivative binding"/>
    <property type="evidence" value="ECO:0007669"/>
    <property type="project" value="InterPro"/>
</dbReference>
<dbReference type="InterPro" id="IPR001347">
    <property type="entry name" value="SIS_dom"/>
</dbReference>
<dbReference type="EMBL" id="FQYU01000014">
    <property type="protein sequence ID" value="SHJ96749.1"/>
    <property type="molecule type" value="Genomic_DNA"/>
</dbReference>
<keyword evidence="2" id="KW-0413">Isomerase</keyword>
<keyword evidence="3" id="KW-1185">Reference proteome</keyword>
<gene>
    <name evidence="2" type="ORF">SAMN04488513_11420</name>
</gene>
<dbReference type="GO" id="GO:0016853">
    <property type="term" value="F:isomerase activity"/>
    <property type="evidence" value="ECO:0007669"/>
    <property type="project" value="UniProtKB-KW"/>
</dbReference>
<protein>
    <submittedName>
        <fullName evidence="2">Galactosamine 6-phosphate isomerase AgaS</fullName>
    </submittedName>
</protein>
<dbReference type="GO" id="GO:0009401">
    <property type="term" value="P:phosphoenolpyruvate-dependent sugar phosphotransferase system"/>
    <property type="evidence" value="ECO:0007669"/>
    <property type="project" value="TreeGrafter"/>
</dbReference>
<dbReference type="RefSeq" id="WP_072995556.1">
    <property type="nucleotide sequence ID" value="NZ_FQYU01000014.1"/>
</dbReference>
<sequence length="392" mass="43591">MSQQYLKLSEGHLKSKGGIHTAREICQQPEMWRATYAIFEEQCGEVSRFLTGFLENEHVQVILTGAGTSAYLGETLTGVFQRRWGVCCKAVCTTDIVTHPKNYFIKSKPTLLISFARSGDSPESEATIALARKYCSRLYELSITCNAEGKLAQMASGNGRSYVFVLPQKTNDKSLAMTSSFSSMLFAGLLIAEFKKVGRLEKIVDTVCRLGEYILANYLDDFKKIAGFKDDRMVFLASALLYGVAHESQLKLQELTNGEVIGASETFLGFRHGPRVILNNSTTVFYLISNNPFVAQYELDFVYATIHSDFYGHSMAIGFEEQVEGLNCDCVVKLPKELSDIPEDYLSVLYVLPAQIIGFYKSLNYGLSPDAPSSNGTISRVVQGVRIYDIQD</sequence>
<dbReference type="InterPro" id="IPR050303">
    <property type="entry name" value="GatZ_KbaZ_carbometab"/>
</dbReference>
<evidence type="ECO:0000313" key="2">
    <source>
        <dbReference type="EMBL" id="SHJ96749.1"/>
    </source>
</evidence>
<dbReference type="InterPro" id="IPR046348">
    <property type="entry name" value="SIS_dom_sf"/>
</dbReference>
<dbReference type="SUPFAM" id="SSF53697">
    <property type="entry name" value="SIS domain"/>
    <property type="match status" value="1"/>
</dbReference>
<dbReference type="GO" id="GO:0005886">
    <property type="term" value="C:plasma membrane"/>
    <property type="evidence" value="ECO:0007669"/>
    <property type="project" value="TreeGrafter"/>
</dbReference>
<evidence type="ECO:0000313" key="3">
    <source>
        <dbReference type="Proteomes" id="UP000184543"/>
    </source>
</evidence>
<name>A0A1M6NM03_9FLAO</name>
<organism evidence="2 3">
    <name type="scientific">Pseudozobellia thermophila</name>
    <dbReference type="NCBI Taxonomy" id="192903"/>
    <lineage>
        <taxon>Bacteria</taxon>
        <taxon>Pseudomonadati</taxon>
        <taxon>Bacteroidota</taxon>
        <taxon>Flavobacteriia</taxon>
        <taxon>Flavobacteriales</taxon>
        <taxon>Flavobacteriaceae</taxon>
        <taxon>Pseudozobellia</taxon>
    </lineage>
</organism>
<dbReference type="OrthoDB" id="9779207at2"/>
<accession>A0A1M6NM03</accession>
<feature type="domain" description="SIS" evidence="1">
    <location>
        <begin position="50"/>
        <end position="202"/>
    </location>
</feature>
<reference evidence="3" key="1">
    <citation type="submission" date="2016-11" db="EMBL/GenBank/DDBJ databases">
        <authorList>
            <person name="Varghese N."/>
            <person name="Submissions S."/>
        </authorList>
    </citation>
    <scope>NUCLEOTIDE SEQUENCE [LARGE SCALE GENOMIC DNA]</scope>
    <source>
        <strain evidence="3">DSM 19858</strain>
    </source>
</reference>
<dbReference type="GO" id="GO:1901135">
    <property type="term" value="P:carbohydrate derivative metabolic process"/>
    <property type="evidence" value="ECO:0007669"/>
    <property type="project" value="InterPro"/>
</dbReference>